<gene>
    <name evidence="1" type="ORF">O1Q84_25810</name>
</gene>
<dbReference type="EMBL" id="CP114196">
    <property type="protein sequence ID" value="WAT93740.1"/>
    <property type="molecule type" value="Genomic_DNA"/>
</dbReference>
<reference evidence="1" key="1">
    <citation type="submission" date="2022-12" db="EMBL/GenBank/DDBJ databases">
        <title>Vibrio parahaemolyticus become highly virulent by producing novel Tc toxins.</title>
        <authorList>
            <person name="Yang F."/>
            <person name="You Y."/>
            <person name="Lai Q."/>
            <person name="Xu L."/>
            <person name="Li F."/>
        </authorList>
    </citation>
    <scope>NUCLEOTIDE SEQUENCE</scope>
    <source>
        <strain evidence="1">Vp-HL-202005</strain>
        <plasmid evidence="1">pHLA</plasmid>
    </source>
</reference>
<protein>
    <submittedName>
        <fullName evidence="1">Uncharacterized protein</fullName>
    </submittedName>
</protein>
<sequence length="150" mass="17318">MSSISSFEARESWVVEDQSPSLRELNRIAENLPQLANFPLNQDVQEQADRLLVILGCLPLKTSLAAFGWLGAFSQNDHKWNYIVSIHANQTLSSQRIENRNRYKFAKILHTRLNLFNFLIEFDKQYLSDDATRLALATHKRLIQENTKDG</sequence>
<proteinExistence type="predicted"/>
<evidence type="ECO:0000313" key="1">
    <source>
        <dbReference type="EMBL" id="WAT93740.1"/>
    </source>
</evidence>
<evidence type="ECO:0000313" key="2">
    <source>
        <dbReference type="Proteomes" id="UP001156560"/>
    </source>
</evidence>
<organism evidence="1 2">
    <name type="scientific">Vibrio parahaemolyticus</name>
    <dbReference type="NCBI Taxonomy" id="670"/>
    <lineage>
        <taxon>Bacteria</taxon>
        <taxon>Pseudomonadati</taxon>
        <taxon>Pseudomonadota</taxon>
        <taxon>Gammaproteobacteria</taxon>
        <taxon>Vibrionales</taxon>
        <taxon>Vibrionaceae</taxon>
        <taxon>Vibrio</taxon>
    </lineage>
</organism>
<dbReference type="Proteomes" id="UP001156560">
    <property type="component" value="Plasmid pHLA"/>
</dbReference>
<name>A0AA47JMS8_VIBPH</name>
<geneLocation type="plasmid" evidence="1 2">
    <name>pHLA</name>
</geneLocation>
<keyword evidence="1" id="KW-0614">Plasmid</keyword>
<dbReference type="RefSeq" id="WP_140050534.1">
    <property type="nucleotide sequence ID" value="NZ_CP114196.1"/>
</dbReference>
<dbReference type="AlphaFoldDB" id="A0AA47JMS8"/>
<accession>A0AA47JMS8</accession>